<dbReference type="Proteomes" id="UP000195447">
    <property type="component" value="Unassembled WGS sequence"/>
</dbReference>
<dbReference type="AlphaFoldDB" id="A0A1Y4LYQ5"/>
<name>A0A1Y4LYQ5_9FIRM</name>
<keyword evidence="3" id="KW-1185">Reference proteome</keyword>
<dbReference type="InterPro" id="IPR011335">
    <property type="entry name" value="Restrct_endonuc-II-like"/>
</dbReference>
<comment type="caution">
    <text evidence="2">The sequence shown here is derived from an EMBL/GenBank/DDBJ whole genome shotgun (WGS) entry which is preliminary data.</text>
</comment>
<evidence type="ECO:0000259" key="1">
    <source>
        <dbReference type="Pfam" id="PF09588"/>
    </source>
</evidence>
<dbReference type="Gene3D" id="3.90.320.10">
    <property type="match status" value="1"/>
</dbReference>
<dbReference type="InterPro" id="IPR019080">
    <property type="entry name" value="YqaJ_viral_recombinase"/>
</dbReference>
<gene>
    <name evidence="2" type="ORF">B5F14_01840</name>
</gene>
<dbReference type="PANTHER" id="PTHR46609:SF6">
    <property type="entry name" value="EXONUCLEASE, PHAGE-TYPE_RECB, C-TERMINAL DOMAIN-CONTAINING PROTEIN-RELATED"/>
    <property type="match status" value="1"/>
</dbReference>
<sequence>MKLYESNNEFEFIKLNSREEWLKARETRIGGSEASSLIGINKYQSLRDLWRKKKKGITEEIDNEAIRYGNALEPILREMFRVKHPTMDVQYEENAILYSKKYEYMSYSPDSLIWDGARAGILEIKTSFIRNSEMLRNWDNKIPDNYFVQVLWGLIVTGYEFVDLIAELRFMDGNASIRQYHIERKEVLDDIEYIIVTGHTNWQTYFIGNIEPKIQFEL</sequence>
<feature type="domain" description="YqaJ viral recombinase" evidence="1">
    <location>
        <begin position="20"/>
        <end position="160"/>
    </location>
</feature>
<dbReference type="InterPro" id="IPR011604">
    <property type="entry name" value="PDDEXK-like_dom_sf"/>
</dbReference>
<protein>
    <recommendedName>
        <fullName evidence="1">YqaJ viral recombinase domain-containing protein</fullName>
    </recommendedName>
</protein>
<dbReference type="RefSeq" id="WP_087158166.1">
    <property type="nucleotide sequence ID" value="NZ_NFKM01000002.1"/>
</dbReference>
<dbReference type="Pfam" id="PF09588">
    <property type="entry name" value="YqaJ"/>
    <property type="match status" value="1"/>
</dbReference>
<organism evidence="2 3">
    <name type="scientific">Faecalitalea cylindroides</name>
    <dbReference type="NCBI Taxonomy" id="39483"/>
    <lineage>
        <taxon>Bacteria</taxon>
        <taxon>Bacillati</taxon>
        <taxon>Bacillota</taxon>
        <taxon>Erysipelotrichia</taxon>
        <taxon>Erysipelotrichales</taxon>
        <taxon>Erysipelotrichaceae</taxon>
        <taxon>Faecalitalea</taxon>
    </lineage>
</organism>
<dbReference type="InterPro" id="IPR017482">
    <property type="entry name" value="Lambda-type_endonuclease"/>
</dbReference>
<reference evidence="3" key="1">
    <citation type="submission" date="2017-04" db="EMBL/GenBank/DDBJ databases">
        <title>Function of individual gut microbiota members based on whole genome sequencing of pure cultures obtained from chicken caecum.</title>
        <authorList>
            <person name="Medvecky M."/>
            <person name="Cejkova D."/>
            <person name="Polansky O."/>
            <person name="Karasova D."/>
            <person name="Kubasova T."/>
            <person name="Cizek A."/>
            <person name="Rychlik I."/>
        </authorList>
    </citation>
    <scope>NUCLEOTIDE SEQUENCE [LARGE SCALE GENOMIC DNA]</scope>
    <source>
        <strain evidence="3">An178</strain>
    </source>
</reference>
<dbReference type="NCBIfam" id="TIGR03033">
    <property type="entry name" value="phage_rel_nuc"/>
    <property type="match status" value="1"/>
</dbReference>
<evidence type="ECO:0000313" key="2">
    <source>
        <dbReference type="EMBL" id="OUP61724.1"/>
    </source>
</evidence>
<dbReference type="InterPro" id="IPR051703">
    <property type="entry name" value="NF-kappa-B_Signaling_Reg"/>
</dbReference>
<dbReference type="SUPFAM" id="SSF52980">
    <property type="entry name" value="Restriction endonuclease-like"/>
    <property type="match status" value="1"/>
</dbReference>
<proteinExistence type="predicted"/>
<dbReference type="EMBL" id="NFKM01000002">
    <property type="protein sequence ID" value="OUP61724.1"/>
    <property type="molecule type" value="Genomic_DNA"/>
</dbReference>
<dbReference type="PANTHER" id="PTHR46609">
    <property type="entry name" value="EXONUCLEASE, PHAGE-TYPE/RECB, C-TERMINAL DOMAIN-CONTAINING PROTEIN"/>
    <property type="match status" value="1"/>
</dbReference>
<accession>A0A1Y4LYQ5</accession>
<evidence type="ECO:0000313" key="3">
    <source>
        <dbReference type="Proteomes" id="UP000195447"/>
    </source>
</evidence>